<evidence type="ECO:0000313" key="1">
    <source>
        <dbReference type="EMBL" id="GGH84862.1"/>
    </source>
</evidence>
<gene>
    <name evidence="1" type="ORF">GCM10007096_28910</name>
</gene>
<accession>A0A8J2ZXH5</accession>
<reference evidence="1" key="2">
    <citation type="submission" date="2020-09" db="EMBL/GenBank/DDBJ databases">
        <authorList>
            <person name="Sun Q."/>
            <person name="Zhou Y."/>
        </authorList>
    </citation>
    <scope>NUCLEOTIDE SEQUENCE</scope>
    <source>
        <strain evidence="1">CGMCC 1.12777</strain>
    </source>
</reference>
<dbReference type="RefSeq" id="WP_188498094.1">
    <property type="nucleotide sequence ID" value="NZ_BMFV01000024.1"/>
</dbReference>
<sequence length="156" mass="18195">MKNVVINKVVKYIFTEDQLRGLWRRSEHEITYDDLTNEQVIKLAKGIMKKASHSELEEFTIDSQWRLPSDMTGKIIAQDDSDPTEHIEIIDTDLSDMALNDMVIDRLMKVKCSTCDFQFYIDNLEEDVTKLHCPQCEGKVITIHRETKTLKKEDES</sequence>
<proteinExistence type="predicted"/>
<dbReference type="AlphaFoldDB" id="A0A8J2ZXH5"/>
<protein>
    <submittedName>
        <fullName evidence="1">Uncharacterized protein</fullName>
    </submittedName>
</protein>
<name>A0A8J2ZXH5_9BACL</name>
<evidence type="ECO:0000313" key="2">
    <source>
        <dbReference type="Proteomes" id="UP000656813"/>
    </source>
</evidence>
<keyword evidence="2" id="KW-1185">Reference proteome</keyword>
<organism evidence="1 2">
    <name type="scientific">Pullulanibacillus pueri</name>
    <dbReference type="NCBI Taxonomy" id="1437324"/>
    <lineage>
        <taxon>Bacteria</taxon>
        <taxon>Bacillati</taxon>
        <taxon>Bacillota</taxon>
        <taxon>Bacilli</taxon>
        <taxon>Bacillales</taxon>
        <taxon>Sporolactobacillaceae</taxon>
        <taxon>Pullulanibacillus</taxon>
    </lineage>
</organism>
<dbReference type="Proteomes" id="UP000656813">
    <property type="component" value="Unassembled WGS sequence"/>
</dbReference>
<comment type="caution">
    <text evidence="1">The sequence shown here is derived from an EMBL/GenBank/DDBJ whole genome shotgun (WGS) entry which is preliminary data.</text>
</comment>
<dbReference type="EMBL" id="BMFV01000024">
    <property type="protein sequence ID" value="GGH84862.1"/>
    <property type="molecule type" value="Genomic_DNA"/>
</dbReference>
<reference evidence="1" key="1">
    <citation type="journal article" date="2014" name="Int. J. Syst. Evol. Microbiol.">
        <title>Complete genome sequence of Corynebacterium casei LMG S-19264T (=DSM 44701T), isolated from a smear-ripened cheese.</title>
        <authorList>
            <consortium name="US DOE Joint Genome Institute (JGI-PGF)"/>
            <person name="Walter F."/>
            <person name="Albersmeier A."/>
            <person name="Kalinowski J."/>
            <person name="Ruckert C."/>
        </authorList>
    </citation>
    <scope>NUCLEOTIDE SEQUENCE</scope>
    <source>
        <strain evidence="1">CGMCC 1.12777</strain>
    </source>
</reference>